<reference evidence="8" key="1">
    <citation type="journal article" date="2020" name="Stud. Mycol.">
        <title>101 Dothideomycetes genomes: a test case for predicting lifestyles and emergence of pathogens.</title>
        <authorList>
            <person name="Haridas S."/>
            <person name="Albert R."/>
            <person name="Binder M."/>
            <person name="Bloem J."/>
            <person name="Labutti K."/>
            <person name="Salamov A."/>
            <person name="Andreopoulos B."/>
            <person name="Baker S."/>
            <person name="Barry K."/>
            <person name="Bills G."/>
            <person name="Bluhm B."/>
            <person name="Cannon C."/>
            <person name="Castanera R."/>
            <person name="Culley D."/>
            <person name="Daum C."/>
            <person name="Ezra D."/>
            <person name="Gonzalez J."/>
            <person name="Henrissat B."/>
            <person name="Kuo A."/>
            <person name="Liang C."/>
            <person name="Lipzen A."/>
            <person name="Lutzoni F."/>
            <person name="Magnuson J."/>
            <person name="Mondo S."/>
            <person name="Nolan M."/>
            <person name="Ohm R."/>
            <person name="Pangilinan J."/>
            <person name="Park H.-J."/>
            <person name="Ramirez L."/>
            <person name="Alfaro M."/>
            <person name="Sun H."/>
            <person name="Tritt A."/>
            <person name="Yoshinaga Y."/>
            <person name="Zwiers L.-H."/>
            <person name="Turgeon B."/>
            <person name="Goodwin S."/>
            <person name="Spatafora J."/>
            <person name="Crous P."/>
            <person name="Grigoriev I."/>
        </authorList>
    </citation>
    <scope>NUCLEOTIDE SEQUENCE</scope>
    <source>
        <strain evidence="8">CBS 109.77</strain>
    </source>
</reference>
<keyword evidence="6" id="KW-0539">Nucleus</keyword>
<sequence length="534" mass="59888">MPSGVSSIVLVKRPRKSAPKVRTGCATCKIRRVKCGEEKPGCIRCISTGRKCDGYAQSTNYNHFEALAVKRVSGPLNGVPTLQNLGDNVRYLEFYHHCAGPTISSKFDKEFWSRTSLQMAQSEPCIRHALIALGYLNKTETGSLKDARSGLMAAPEQKTLLFHYNKAVNSLVQRISEPSYSPEIGLVSCILFVCIEFLRGNYDTAFAHFYSGLKIISAFKRNQKSSPIQSPGPSLIEDLLIPIFTRLVTTAIIYGVPTELILHSCYYPRELQEHPFTSVLEAQTSMHKIRNLSMMFMRNIGPKLMIPGVLAEEDLQHQKDVLEYHHAWLHALEEFERKTTLSKEDAITANSLKASHYCSYIFTACATGASEMVFDQHLDGFKTLINHARIALDSMGSISSTSPGAKFTFEVSLIPFLYFTACHCRCPVTRREAISLLKRNLPREGLWDAQQHTAVASRIIEIEESELDPVTGWPVERTRIWSTIINGEMDANGRFPVYFAVGIWGEGRGIPPLPEGMVLSGSPEGRMWREWFVL</sequence>
<proteinExistence type="predicted"/>
<evidence type="ECO:0000256" key="1">
    <source>
        <dbReference type="ARBA" id="ARBA00022723"/>
    </source>
</evidence>
<evidence type="ECO:0000259" key="7">
    <source>
        <dbReference type="PROSITE" id="PS50048"/>
    </source>
</evidence>
<accession>A0A6A6XWZ9</accession>
<dbReference type="InterPro" id="IPR021858">
    <property type="entry name" value="Fun_TF"/>
</dbReference>
<dbReference type="Pfam" id="PF00172">
    <property type="entry name" value="Zn_clus"/>
    <property type="match status" value="1"/>
</dbReference>
<gene>
    <name evidence="8" type="ORF">K505DRAFT_320185</name>
</gene>
<evidence type="ECO:0000313" key="9">
    <source>
        <dbReference type="Proteomes" id="UP000799757"/>
    </source>
</evidence>
<dbReference type="InterPro" id="IPR001138">
    <property type="entry name" value="Zn2Cys6_DnaBD"/>
</dbReference>
<name>A0A6A6XWZ9_9PLEO</name>
<feature type="domain" description="Zn(2)-C6 fungal-type" evidence="7">
    <location>
        <begin position="24"/>
        <end position="52"/>
    </location>
</feature>
<keyword evidence="5" id="KW-0804">Transcription</keyword>
<evidence type="ECO:0000256" key="5">
    <source>
        <dbReference type="ARBA" id="ARBA00023163"/>
    </source>
</evidence>
<evidence type="ECO:0000256" key="4">
    <source>
        <dbReference type="ARBA" id="ARBA00023125"/>
    </source>
</evidence>
<dbReference type="Gene3D" id="4.10.240.10">
    <property type="entry name" value="Zn(2)-C6 fungal-type DNA-binding domain"/>
    <property type="match status" value="1"/>
</dbReference>
<dbReference type="Proteomes" id="UP000799757">
    <property type="component" value="Unassembled WGS sequence"/>
</dbReference>
<evidence type="ECO:0000256" key="6">
    <source>
        <dbReference type="ARBA" id="ARBA00023242"/>
    </source>
</evidence>
<dbReference type="Pfam" id="PF11951">
    <property type="entry name" value="Fungal_trans_2"/>
    <property type="match status" value="1"/>
</dbReference>
<evidence type="ECO:0000256" key="3">
    <source>
        <dbReference type="ARBA" id="ARBA00023015"/>
    </source>
</evidence>
<dbReference type="SMART" id="SM00066">
    <property type="entry name" value="GAL4"/>
    <property type="match status" value="1"/>
</dbReference>
<dbReference type="CDD" id="cd00067">
    <property type="entry name" value="GAL4"/>
    <property type="match status" value="1"/>
</dbReference>
<keyword evidence="4" id="KW-0238">DNA-binding</keyword>
<evidence type="ECO:0000313" key="8">
    <source>
        <dbReference type="EMBL" id="KAF2800798.1"/>
    </source>
</evidence>
<dbReference type="EMBL" id="MU001742">
    <property type="protein sequence ID" value="KAF2800798.1"/>
    <property type="molecule type" value="Genomic_DNA"/>
</dbReference>
<protein>
    <recommendedName>
        <fullName evidence="7">Zn(2)-C6 fungal-type domain-containing protein</fullName>
    </recommendedName>
</protein>
<dbReference type="SUPFAM" id="SSF57701">
    <property type="entry name" value="Zn2/Cys6 DNA-binding domain"/>
    <property type="match status" value="1"/>
</dbReference>
<dbReference type="OrthoDB" id="2593732at2759"/>
<keyword evidence="1" id="KW-0479">Metal-binding</keyword>
<dbReference type="PROSITE" id="PS00463">
    <property type="entry name" value="ZN2_CY6_FUNGAL_1"/>
    <property type="match status" value="1"/>
</dbReference>
<organism evidence="8 9">
    <name type="scientific">Melanomma pulvis-pyrius CBS 109.77</name>
    <dbReference type="NCBI Taxonomy" id="1314802"/>
    <lineage>
        <taxon>Eukaryota</taxon>
        <taxon>Fungi</taxon>
        <taxon>Dikarya</taxon>
        <taxon>Ascomycota</taxon>
        <taxon>Pezizomycotina</taxon>
        <taxon>Dothideomycetes</taxon>
        <taxon>Pleosporomycetidae</taxon>
        <taxon>Pleosporales</taxon>
        <taxon>Melanommataceae</taxon>
        <taxon>Melanomma</taxon>
    </lineage>
</organism>
<keyword evidence="9" id="KW-1185">Reference proteome</keyword>
<keyword evidence="3" id="KW-0805">Transcription regulation</keyword>
<dbReference type="GO" id="GO:0008270">
    <property type="term" value="F:zinc ion binding"/>
    <property type="evidence" value="ECO:0007669"/>
    <property type="project" value="InterPro"/>
</dbReference>
<dbReference type="PROSITE" id="PS50048">
    <property type="entry name" value="ZN2_CY6_FUNGAL_2"/>
    <property type="match status" value="1"/>
</dbReference>
<dbReference type="PANTHER" id="PTHR36206:SF4">
    <property type="entry name" value="HYPOTHETICAL CONSERVED PROTEIN (EUROFUNG)-RELATED"/>
    <property type="match status" value="1"/>
</dbReference>
<dbReference type="InterPro" id="IPR052360">
    <property type="entry name" value="Transcr_Regulatory_Proteins"/>
</dbReference>
<dbReference type="InterPro" id="IPR036864">
    <property type="entry name" value="Zn2-C6_fun-type_DNA-bd_sf"/>
</dbReference>
<dbReference type="GO" id="GO:0000981">
    <property type="term" value="F:DNA-binding transcription factor activity, RNA polymerase II-specific"/>
    <property type="evidence" value="ECO:0007669"/>
    <property type="project" value="InterPro"/>
</dbReference>
<dbReference type="AlphaFoldDB" id="A0A6A6XWZ9"/>
<dbReference type="GO" id="GO:0003677">
    <property type="term" value="F:DNA binding"/>
    <property type="evidence" value="ECO:0007669"/>
    <property type="project" value="UniProtKB-KW"/>
</dbReference>
<evidence type="ECO:0000256" key="2">
    <source>
        <dbReference type="ARBA" id="ARBA00022833"/>
    </source>
</evidence>
<dbReference type="PANTHER" id="PTHR36206">
    <property type="entry name" value="ASPERCRYPTIN BIOSYNTHESIS CLUSTER-SPECIFIC TRANSCRIPTION REGULATOR ATNN-RELATED"/>
    <property type="match status" value="1"/>
</dbReference>
<keyword evidence="2" id="KW-0862">Zinc</keyword>